<dbReference type="InterPro" id="IPR029132">
    <property type="entry name" value="CBAH/NAAA_C"/>
</dbReference>
<dbReference type="EMBL" id="CAJFCJ010000005">
    <property type="protein sequence ID" value="CAD5114535.1"/>
    <property type="molecule type" value="Genomic_DNA"/>
</dbReference>
<name>A0A7I8VEF6_9ANNE</name>
<keyword evidence="4" id="KW-0458">Lysosome</keyword>
<feature type="domain" description="Choloylglycine hydrolase/NAAA C-terminal" evidence="5">
    <location>
        <begin position="138"/>
        <end position="282"/>
    </location>
</feature>
<keyword evidence="3" id="KW-0378">Hydrolase</keyword>
<dbReference type="Pfam" id="PF15508">
    <property type="entry name" value="NAAA-beta"/>
    <property type="match status" value="1"/>
</dbReference>
<dbReference type="OrthoDB" id="5273684at2759"/>
<evidence type="ECO:0000259" key="6">
    <source>
        <dbReference type="Pfam" id="PF15508"/>
    </source>
</evidence>
<evidence type="ECO:0000256" key="2">
    <source>
        <dbReference type="ARBA" id="ARBA00011891"/>
    </source>
</evidence>
<evidence type="ECO:0000256" key="3">
    <source>
        <dbReference type="ARBA" id="ARBA00022801"/>
    </source>
</evidence>
<protein>
    <recommendedName>
        <fullName evidence="2">ceramidase</fullName>
        <ecNumber evidence="2">3.5.1.23</ecNumber>
    </recommendedName>
</protein>
<dbReference type="PANTHER" id="PTHR28583">
    <property type="entry name" value="ACID AMIDASE"/>
    <property type="match status" value="1"/>
</dbReference>
<comment type="subcellular location">
    <subcellularLocation>
        <location evidence="1">Lysosome</location>
    </subcellularLocation>
</comment>
<dbReference type="GO" id="GO:0005764">
    <property type="term" value="C:lysosome"/>
    <property type="evidence" value="ECO:0007669"/>
    <property type="project" value="UniProtKB-SubCell"/>
</dbReference>
<reference evidence="7 8" key="1">
    <citation type="submission" date="2020-08" db="EMBL/GenBank/DDBJ databases">
        <authorList>
            <person name="Hejnol A."/>
        </authorList>
    </citation>
    <scope>NUCLEOTIDE SEQUENCE [LARGE SCALE GENOMIC DNA]</scope>
</reference>
<dbReference type="InterPro" id="IPR029130">
    <property type="entry name" value="Acid_ceramidase_N"/>
</dbReference>
<comment type="caution">
    <text evidence="7">The sequence shown here is derived from an EMBL/GenBank/DDBJ whole genome shotgun (WGS) entry which is preliminary data.</text>
</comment>
<accession>A0A7I8VEF6</accession>
<dbReference type="AlphaFoldDB" id="A0A7I8VEF6"/>
<evidence type="ECO:0000256" key="4">
    <source>
        <dbReference type="ARBA" id="ARBA00023228"/>
    </source>
</evidence>
<keyword evidence="8" id="KW-1185">Reference proteome</keyword>
<dbReference type="Pfam" id="PF02275">
    <property type="entry name" value="CBAH"/>
    <property type="match status" value="1"/>
</dbReference>
<dbReference type="Proteomes" id="UP000549394">
    <property type="component" value="Unassembled WGS sequence"/>
</dbReference>
<dbReference type="GO" id="GO:0017040">
    <property type="term" value="F:N-acylsphingosine amidohydrolase activity"/>
    <property type="evidence" value="ECO:0007669"/>
    <property type="project" value="UniProtKB-EC"/>
</dbReference>
<evidence type="ECO:0000256" key="1">
    <source>
        <dbReference type="ARBA" id="ARBA00004371"/>
    </source>
</evidence>
<organism evidence="7 8">
    <name type="scientific">Dimorphilus gyrociliatus</name>
    <dbReference type="NCBI Taxonomy" id="2664684"/>
    <lineage>
        <taxon>Eukaryota</taxon>
        <taxon>Metazoa</taxon>
        <taxon>Spiralia</taxon>
        <taxon>Lophotrochozoa</taxon>
        <taxon>Annelida</taxon>
        <taxon>Polychaeta</taxon>
        <taxon>Polychaeta incertae sedis</taxon>
        <taxon>Dinophilidae</taxon>
        <taxon>Dimorphilus</taxon>
    </lineage>
</organism>
<gene>
    <name evidence="7" type="ORF">DGYR_LOCUS3366</name>
</gene>
<dbReference type="PANTHER" id="PTHR28583:SF1">
    <property type="entry name" value="ACID CERAMIDASE"/>
    <property type="match status" value="1"/>
</dbReference>
<evidence type="ECO:0000259" key="5">
    <source>
        <dbReference type="Pfam" id="PF02275"/>
    </source>
</evidence>
<proteinExistence type="predicted"/>
<evidence type="ECO:0000313" key="7">
    <source>
        <dbReference type="EMBL" id="CAD5114535.1"/>
    </source>
</evidence>
<dbReference type="EC" id="3.5.1.23" evidence="2"/>
<sequence length="289" mass="32556">MHPTANYRMPVRNVSARQKVIQAKTINSSSITLIFTYRTIVPNYIVNLDDPPENRWHNVAKDKASDITNIMGVLRSFLHEFGYIGDKIFSFVNSDLGKIVETLPNPYRDEIIGISKSSNISLGEIVTYNIFYEIFTVCTSIIAKDDKGNFYHGRNLDFGLFMGWDVKKHSWKITEALRPVVITVDFQKGGKTVFKSAQMAGYIGILTAIKPGIFTLSMDERFDLLDGGYIGVIEWLLGQRKAQWMGFLTRNVMEKADSYDKAKSMLSETTMLAPAYFILGGNSSNQASL</sequence>
<evidence type="ECO:0000313" key="8">
    <source>
        <dbReference type="Proteomes" id="UP000549394"/>
    </source>
</evidence>
<feature type="domain" description="Acid ceramidase N-terminal" evidence="6">
    <location>
        <begin position="41"/>
        <end position="102"/>
    </location>
</feature>